<evidence type="ECO:0000313" key="2">
    <source>
        <dbReference type="Proteomes" id="UP000650582"/>
    </source>
</evidence>
<reference evidence="1" key="1">
    <citation type="submission" date="2020-09" db="EMBL/GenBank/DDBJ databases">
        <title>Comparative genome analyses of four rice-infecting Rhizoctonia solani isolates reveal extensive enrichment of homogalacturonan modification genes.</title>
        <authorList>
            <person name="Lee D.-Y."/>
            <person name="Jeon J."/>
            <person name="Kim K.-T."/>
            <person name="Cheong K."/>
            <person name="Song H."/>
            <person name="Choi G."/>
            <person name="Ko J."/>
            <person name="Opiyo S.O."/>
            <person name="Zuo S."/>
            <person name="Madhav S."/>
            <person name="Lee Y.-H."/>
            <person name="Wang G.-L."/>
        </authorList>
    </citation>
    <scope>NUCLEOTIDE SEQUENCE</scope>
    <source>
        <strain evidence="1">AG1-IA YN-7</strain>
    </source>
</reference>
<proteinExistence type="predicted"/>
<name>A0A8H7HFL0_9AGAM</name>
<gene>
    <name evidence="1" type="ORF">RHS04_02430</name>
</gene>
<dbReference type="Proteomes" id="UP000650582">
    <property type="component" value="Unassembled WGS sequence"/>
</dbReference>
<dbReference type="AlphaFoldDB" id="A0A8H7HFL0"/>
<dbReference type="EMBL" id="JACYCC010000035">
    <property type="protein sequence ID" value="KAF8682907.1"/>
    <property type="molecule type" value="Genomic_DNA"/>
</dbReference>
<evidence type="ECO:0000313" key="1">
    <source>
        <dbReference type="EMBL" id="KAF8682907.1"/>
    </source>
</evidence>
<organism evidence="1 2">
    <name type="scientific">Rhizoctonia solani</name>
    <dbReference type="NCBI Taxonomy" id="456999"/>
    <lineage>
        <taxon>Eukaryota</taxon>
        <taxon>Fungi</taxon>
        <taxon>Dikarya</taxon>
        <taxon>Basidiomycota</taxon>
        <taxon>Agaricomycotina</taxon>
        <taxon>Agaricomycetes</taxon>
        <taxon>Cantharellales</taxon>
        <taxon>Ceratobasidiaceae</taxon>
        <taxon>Rhizoctonia</taxon>
    </lineage>
</organism>
<protein>
    <submittedName>
        <fullName evidence="1">Uncharacterized protein</fullName>
    </submittedName>
</protein>
<comment type="caution">
    <text evidence="1">The sequence shown here is derived from an EMBL/GenBank/DDBJ whole genome shotgun (WGS) entry which is preliminary data.</text>
</comment>
<sequence>MTKVLSQDYEKGYIYAIKVEDAYAPDKYRIKIGRTIDLNSGLTVPSPGRPVLEPGPKEHGYRRLERLIQVELADIANNSLHLRPEFSGKRHKGYKLRAFQAGFSDEYRPEQLGDIAEDVLRPIKRSTNSWRPCQFCGKNHREIFALDRVSGGDFTGREWESVVKPIINRWGGFVDTSYHNYD</sequence>
<accession>A0A8H7HFL0</accession>